<reference evidence="1 2" key="1">
    <citation type="submission" date="2024-02" db="EMBL/GenBank/DDBJ databases">
        <title>Deinococcus aluminii NBRC 112889.</title>
        <authorList>
            <person name="Ichikawa N."/>
            <person name="Katano-Makiyama Y."/>
            <person name="Hidaka K."/>
        </authorList>
    </citation>
    <scope>NUCLEOTIDE SEQUENCE [LARGE SCALE GENOMIC DNA]</scope>
    <source>
        <strain evidence="1 2">NBRC 112889</strain>
    </source>
</reference>
<sequence length="48" mass="5508">MGEFLLPYQAVRDSDQPEVLLMSFLHSTYEAAATLAQWNQAEFKYVPT</sequence>
<evidence type="ECO:0000313" key="1">
    <source>
        <dbReference type="EMBL" id="GAA5532096.1"/>
    </source>
</evidence>
<organism evidence="1 2">
    <name type="scientific">Deinococcus aluminii</name>
    <dbReference type="NCBI Taxonomy" id="1656885"/>
    <lineage>
        <taxon>Bacteria</taxon>
        <taxon>Thermotogati</taxon>
        <taxon>Deinococcota</taxon>
        <taxon>Deinococci</taxon>
        <taxon>Deinococcales</taxon>
        <taxon>Deinococcaceae</taxon>
        <taxon>Deinococcus</taxon>
    </lineage>
</organism>
<comment type="caution">
    <text evidence="1">The sequence shown here is derived from an EMBL/GenBank/DDBJ whole genome shotgun (WGS) entry which is preliminary data.</text>
</comment>
<dbReference type="Pfam" id="PF19459">
    <property type="entry name" value="DUF5996"/>
    <property type="match status" value="1"/>
</dbReference>
<keyword evidence="2" id="KW-1185">Reference proteome</keyword>
<gene>
    <name evidence="1" type="ORF">Dalu01_00474</name>
</gene>
<name>A0ABP9X9M9_9DEIO</name>
<dbReference type="Proteomes" id="UP001404956">
    <property type="component" value="Unassembled WGS sequence"/>
</dbReference>
<protein>
    <submittedName>
        <fullName evidence="1">Uncharacterized protein</fullName>
    </submittedName>
</protein>
<proteinExistence type="predicted"/>
<dbReference type="InterPro" id="IPR046038">
    <property type="entry name" value="DUF5996"/>
</dbReference>
<accession>A0ABP9X9M9</accession>
<evidence type="ECO:0000313" key="2">
    <source>
        <dbReference type="Proteomes" id="UP001404956"/>
    </source>
</evidence>
<dbReference type="EMBL" id="BAABRV010000001">
    <property type="protein sequence ID" value="GAA5532096.1"/>
    <property type="molecule type" value="Genomic_DNA"/>
</dbReference>